<sequence>MLRSREIRRSTGNGPMRVEVRGAGVTREGRRILDGADLTLEPRTVTVVVGAAGSGKTTLLDVVAGSAPAEGVVRFDGVDVRHLTGDEVPAAVAVVNQSPFLFAGTIRENLTLGGAYAEAELWEALRIAAADDFVRELPDSLGTVVGERGATLSGGQRQRIGLARAVLRRPRLLVLDDATSALDGGAEQRVLEGIGGLDTTVLVTTNRPAGAAVADRVVLLDGGRILATGTHAELLDRAEYRRLVDAYALLAGAGRLGSHAGNSDEVTGRSA</sequence>
<dbReference type="Proteomes" id="UP001519654">
    <property type="component" value="Unassembled WGS sequence"/>
</dbReference>
<gene>
    <name evidence="4" type="ORF">KOI35_14595</name>
</gene>
<evidence type="ECO:0000313" key="5">
    <source>
        <dbReference type="Proteomes" id="UP001519654"/>
    </source>
</evidence>
<dbReference type="RefSeq" id="WP_215787595.1">
    <property type="nucleotide sequence ID" value="NZ_JAHKKG010000004.1"/>
</dbReference>
<evidence type="ECO:0000256" key="2">
    <source>
        <dbReference type="ARBA" id="ARBA00022840"/>
    </source>
</evidence>
<dbReference type="Pfam" id="PF00005">
    <property type="entry name" value="ABC_tran"/>
    <property type="match status" value="1"/>
</dbReference>
<proteinExistence type="predicted"/>
<feature type="domain" description="ABC transporter" evidence="3">
    <location>
        <begin position="2"/>
        <end position="247"/>
    </location>
</feature>
<evidence type="ECO:0000259" key="3">
    <source>
        <dbReference type="PROSITE" id="PS50893"/>
    </source>
</evidence>
<name>A0ABS5YPS9_9ACTN</name>
<keyword evidence="2 4" id="KW-0067">ATP-binding</keyword>
<dbReference type="EMBL" id="JAHKKG010000004">
    <property type="protein sequence ID" value="MBU2664729.1"/>
    <property type="molecule type" value="Genomic_DNA"/>
</dbReference>
<dbReference type="SUPFAM" id="SSF52540">
    <property type="entry name" value="P-loop containing nucleoside triphosphate hydrolases"/>
    <property type="match status" value="1"/>
</dbReference>
<dbReference type="PANTHER" id="PTHR24221:SF654">
    <property type="entry name" value="ATP-BINDING CASSETTE SUB-FAMILY B MEMBER 6"/>
    <property type="match status" value="1"/>
</dbReference>
<dbReference type="InterPro" id="IPR017871">
    <property type="entry name" value="ABC_transporter-like_CS"/>
</dbReference>
<dbReference type="InterPro" id="IPR003439">
    <property type="entry name" value="ABC_transporter-like_ATP-bd"/>
</dbReference>
<evidence type="ECO:0000313" key="4">
    <source>
        <dbReference type="EMBL" id="MBU2664729.1"/>
    </source>
</evidence>
<reference evidence="4 5" key="1">
    <citation type="submission" date="2021-06" db="EMBL/GenBank/DDBJ databases">
        <title>Actinoplanes lichenicola sp. nov., and Actinoplanes ovalisporus sp. nov., isolated from lichen in Thailand.</title>
        <authorList>
            <person name="Saeng-In P."/>
            <person name="Kanchanasin P."/>
            <person name="Yuki M."/>
            <person name="Kudo T."/>
            <person name="Ohkuma M."/>
            <person name="Phongsopitanun W."/>
            <person name="Tanasupawat S."/>
        </authorList>
    </citation>
    <scope>NUCLEOTIDE SEQUENCE [LARGE SCALE GENOMIC DNA]</scope>
    <source>
        <strain evidence="4 5">NBRC 110975</strain>
    </source>
</reference>
<dbReference type="PROSITE" id="PS50893">
    <property type="entry name" value="ABC_TRANSPORTER_2"/>
    <property type="match status" value="1"/>
</dbReference>
<evidence type="ECO:0000256" key="1">
    <source>
        <dbReference type="ARBA" id="ARBA00022741"/>
    </source>
</evidence>
<dbReference type="GO" id="GO:0005524">
    <property type="term" value="F:ATP binding"/>
    <property type="evidence" value="ECO:0007669"/>
    <property type="project" value="UniProtKB-KW"/>
</dbReference>
<keyword evidence="1" id="KW-0547">Nucleotide-binding</keyword>
<accession>A0ABS5YPS9</accession>
<dbReference type="Gene3D" id="3.40.50.300">
    <property type="entry name" value="P-loop containing nucleotide triphosphate hydrolases"/>
    <property type="match status" value="1"/>
</dbReference>
<comment type="caution">
    <text evidence="4">The sequence shown here is derived from an EMBL/GenBank/DDBJ whole genome shotgun (WGS) entry which is preliminary data.</text>
</comment>
<dbReference type="SMART" id="SM00382">
    <property type="entry name" value="AAA"/>
    <property type="match status" value="1"/>
</dbReference>
<dbReference type="InterPro" id="IPR027417">
    <property type="entry name" value="P-loop_NTPase"/>
</dbReference>
<protein>
    <submittedName>
        <fullName evidence="4">ABC transporter ATP-binding protein/permease</fullName>
    </submittedName>
</protein>
<keyword evidence="5" id="KW-1185">Reference proteome</keyword>
<dbReference type="PROSITE" id="PS00211">
    <property type="entry name" value="ABC_TRANSPORTER_1"/>
    <property type="match status" value="1"/>
</dbReference>
<organism evidence="4 5">
    <name type="scientific">Paractinoplanes bogorensis</name>
    <dbReference type="NCBI Taxonomy" id="1610840"/>
    <lineage>
        <taxon>Bacteria</taxon>
        <taxon>Bacillati</taxon>
        <taxon>Actinomycetota</taxon>
        <taxon>Actinomycetes</taxon>
        <taxon>Micromonosporales</taxon>
        <taxon>Micromonosporaceae</taxon>
        <taxon>Paractinoplanes</taxon>
    </lineage>
</organism>
<dbReference type="InterPro" id="IPR003593">
    <property type="entry name" value="AAA+_ATPase"/>
</dbReference>
<dbReference type="InterPro" id="IPR039421">
    <property type="entry name" value="Type_1_exporter"/>
</dbReference>
<dbReference type="PANTHER" id="PTHR24221">
    <property type="entry name" value="ATP-BINDING CASSETTE SUB-FAMILY B"/>
    <property type="match status" value="1"/>
</dbReference>